<accession>A0A382PIM3</accession>
<evidence type="ECO:0008006" key="3">
    <source>
        <dbReference type="Google" id="ProtNLM"/>
    </source>
</evidence>
<feature type="transmembrane region" description="Helical" evidence="1">
    <location>
        <begin position="36"/>
        <end position="57"/>
    </location>
</feature>
<name>A0A382PIM3_9ZZZZ</name>
<keyword evidence="1" id="KW-1133">Transmembrane helix</keyword>
<organism evidence="2">
    <name type="scientific">marine metagenome</name>
    <dbReference type="NCBI Taxonomy" id="408172"/>
    <lineage>
        <taxon>unclassified sequences</taxon>
        <taxon>metagenomes</taxon>
        <taxon>ecological metagenomes</taxon>
    </lineage>
</organism>
<proteinExistence type="predicted"/>
<feature type="transmembrane region" description="Helical" evidence="1">
    <location>
        <begin position="77"/>
        <end position="104"/>
    </location>
</feature>
<feature type="non-terminal residue" evidence="2">
    <location>
        <position position="112"/>
    </location>
</feature>
<keyword evidence="1" id="KW-0472">Membrane</keyword>
<keyword evidence="1" id="KW-0812">Transmembrane</keyword>
<gene>
    <name evidence="2" type="ORF">METZ01_LOCUS325349</name>
</gene>
<protein>
    <recommendedName>
        <fullName evidence="3">DUF2062 domain-containing protein</fullName>
    </recommendedName>
</protein>
<feature type="transmembrane region" description="Helical" evidence="1">
    <location>
        <begin position="6"/>
        <end position="29"/>
    </location>
</feature>
<dbReference type="EMBL" id="UINC01107260">
    <property type="protein sequence ID" value="SVC72495.1"/>
    <property type="molecule type" value="Genomic_DNA"/>
</dbReference>
<dbReference type="AlphaFoldDB" id="A0A382PIM3"/>
<evidence type="ECO:0000313" key="2">
    <source>
        <dbReference type="EMBL" id="SVC72495.1"/>
    </source>
</evidence>
<reference evidence="2" key="1">
    <citation type="submission" date="2018-05" db="EMBL/GenBank/DDBJ databases">
        <authorList>
            <person name="Lanie J.A."/>
            <person name="Ng W.-L."/>
            <person name="Kazmierczak K.M."/>
            <person name="Andrzejewski T.M."/>
            <person name="Davidsen T.M."/>
            <person name="Wayne K.J."/>
            <person name="Tettelin H."/>
            <person name="Glass J.I."/>
            <person name="Rusch D."/>
            <person name="Podicherti R."/>
            <person name="Tsui H.-C.T."/>
            <person name="Winkler M.E."/>
        </authorList>
    </citation>
    <scope>NUCLEOTIDE SEQUENCE</scope>
</reference>
<sequence>MAASLVFIIPQVFILLALGLSPTVVAFIVDKSKSKYAAFSVGGMNVAGVTPSLLELWNGKNNVSAAMDILTNPFDLAIMFAGAGFGWMLYMVIPPVVSGLLTVIAHHRITQL</sequence>
<evidence type="ECO:0000256" key="1">
    <source>
        <dbReference type="SAM" id="Phobius"/>
    </source>
</evidence>